<proteinExistence type="inferred from homology"/>
<comment type="similarity">
    <text evidence="1">Belongs to the LOR family.</text>
</comment>
<organism evidence="2 3">
    <name type="scientific">Candidatus Ventrousia excrementavium</name>
    <dbReference type="NCBI Taxonomy" id="2840961"/>
    <lineage>
        <taxon>Bacteria</taxon>
        <taxon>Bacillati</taxon>
        <taxon>Bacillota</taxon>
        <taxon>Clostridia</taxon>
        <taxon>Eubacteriales</taxon>
        <taxon>Clostridiaceae</taxon>
        <taxon>Clostridiaceae incertae sedis</taxon>
        <taxon>Candidatus Ventrousia</taxon>
    </lineage>
</organism>
<evidence type="ECO:0000313" key="2">
    <source>
        <dbReference type="EMBL" id="HIU43805.1"/>
    </source>
</evidence>
<dbReference type="InterPro" id="IPR038595">
    <property type="entry name" value="LOR_sf"/>
</dbReference>
<dbReference type="EMBL" id="DVMR01000047">
    <property type="protein sequence ID" value="HIU43805.1"/>
    <property type="molecule type" value="Genomic_DNA"/>
</dbReference>
<accession>A0A9D1ITW6</accession>
<reference evidence="2" key="2">
    <citation type="journal article" date="2021" name="PeerJ">
        <title>Extensive microbial diversity within the chicken gut microbiome revealed by metagenomics and culture.</title>
        <authorList>
            <person name="Gilroy R."/>
            <person name="Ravi A."/>
            <person name="Getino M."/>
            <person name="Pursley I."/>
            <person name="Horton D.L."/>
            <person name="Alikhan N.F."/>
            <person name="Baker D."/>
            <person name="Gharbi K."/>
            <person name="Hall N."/>
            <person name="Watson M."/>
            <person name="Adriaenssens E.M."/>
            <person name="Foster-Nyarko E."/>
            <person name="Jarju S."/>
            <person name="Secka A."/>
            <person name="Antonio M."/>
            <person name="Oren A."/>
            <person name="Chaudhuri R.R."/>
            <person name="La Ragione R."/>
            <person name="Hildebrand F."/>
            <person name="Pallen M.J."/>
        </authorList>
    </citation>
    <scope>NUCLEOTIDE SEQUENCE</scope>
    <source>
        <strain evidence="2">CHK191-8634</strain>
    </source>
</reference>
<comment type="caution">
    <text evidence="2">The sequence shown here is derived from an EMBL/GenBank/DDBJ whole genome shotgun (WGS) entry which is preliminary data.</text>
</comment>
<reference evidence="2" key="1">
    <citation type="submission" date="2020-10" db="EMBL/GenBank/DDBJ databases">
        <authorList>
            <person name="Gilroy R."/>
        </authorList>
    </citation>
    <scope>NUCLEOTIDE SEQUENCE</scope>
    <source>
        <strain evidence="2">CHK191-8634</strain>
    </source>
</reference>
<dbReference type="InterPro" id="IPR007612">
    <property type="entry name" value="LOR"/>
</dbReference>
<evidence type="ECO:0000256" key="1">
    <source>
        <dbReference type="ARBA" id="ARBA00005437"/>
    </source>
</evidence>
<dbReference type="Gene3D" id="2.40.160.200">
    <property type="entry name" value="LURP1-related"/>
    <property type="match status" value="1"/>
</dbReference>
<dbReference type="AlphaFoldDB" id="A0A9D1ITW6"/>
<name>A0A9D1ITW6_9CLOT</name>
<dbReference type="Proteomes" id="UP000824073">
    <property type="component" value="Unassembled WGS sequence"/>
</dbReference>
<dbReference type="SUPFAM" id="SSF54518">
    <property type="entry name" value="Tubby C-terminal domain-like"/>
    <property type="match status" value="1"/>
</dbReference>
<evidence type="ECO:0000313" key="3">
    <source>
        <dbReference type="Proteomes" id="UP000824073"/>
    </source>
</evidence>
<protein>
    <submittedName>
        <fullName evidence="2">LURP-one-related family protein</fullName>
    </submittedName>
</protein>
<gene>
    <name evidence="2" type="ORF">IAB67_05850</name>
</gene>
<dbReference type="Pfam" id="PF04525">
    <property type="entry name" value="LOR"/>
    <property type="match status" value="1"/>
</dbReference>
<dbReference type="InterPro" id="IPR025659">
    <property type="entry name" value="Tubby-like_C"/>
</dbReference>
<sequence>MRLLFKQRFFSWLDSYDIYHEDGSVAYTVEGRLAWGHKLVICSPDGAEIGTVREEVLTFLPRFALYLGEREIGAVRRELTLFRPSYTLDCMGWQIDGDFMQWDYTVRDAQGGLVATISKELFHWTDTYVLDVQDPSNALYVLMIALAIDAAQCSDS</sequence>